<evidence type="ECO:0000313" key="3">
    <source>
        <dbReference type="EMBL" id="KAK2599865.1"/>
    </source>
</evidence>
<keyword evidence="2" id="KW-0812">Transmembrane</keyword>
<evidence type="ECO:0000313" key="4">
    <source>
        <dbReference type="Proteomes" id="UP001265746"/>
    </source>
</evidence>
<evidence type="ECO:0000256" key="1">
    <source>
        <dbReference type="SAM" id="MobiDB-lite"/>
    </source>
</evidence>
<gene>
    <name evidence="3" type="ORF">N8I77_011587</name>
</gene>
<evidence type="ECO:0000256" key="2">
    <source>
        <dbReference type="SAM" id="Phobius"/>
    </source>
</evidence>
<organism evidence="3 4">
    <name type="scientific">Phomopsis amygdali</name>
    <name type="common">Fusicoccum amygdali</name>
    <dbReference type="NCBI Taxonomy" id="1214568"/>
    <lineage>
        <taxon>Eukaryota</taxon>
        <taxon>Fungi</taxon>
        <taxon>Dikarya</taxon>
        <taxon>Ascomycota</taxon>
        <taxon>Pezizomycotina</taxon>
        <taxon>Sordariomycetes</taxon>
        <taxon>Sordariomycetidae</taxon>
        <taxon>Diaporthales</taxon>
        <taxon>Diaporthaceae</taxon>
        <taxon>Diaporthe</taxon>
    </lineage>
</organism>
<sequence length="156" mass="17263">MLGANRMVQRIDPTRNVLNTLAERRTIEDLGKGSLGNRRGPNIEERASEDVAILLAKIVDFSETSKRKSFPLPFQRGPAPFEKDPSLPHHRLPNTQAKGETAKMVKENDTIAIIIIVLFFVLALISFGIYRLVSIARRSMSVTSGSTSSSSEIIND</sequence>
<protein>
    <submittedName>
        <fullName evidence="3">Uncharacterized protein</fullName>
    </submittedName>
</protein>
<keyword evidence="2" id="KW-1133">Transmembrane helix</keyword>
<reference evidence="3" key="1">
    <citation type="submission" date="2023-06" db="EMBL/GenBank/DDBJ databases">
        <authorList>
            <person name="Noh H."/>
        </authorList>
    </citation>
    <scope>NUCLEOTIDE SEQUENCE</scope>
    <source>
        <strain evidence="3">DUCC20226</strain>
    </source>
</reference>
<dbReference type="EMBL" id="JAUJFL010000007">
    <property type="protein sequence ID" value="KAK2599865.1"/>
    <property type="molecule type" value="Genomic_DNA"/>
</dbReference>
<keyword evidence="4" id="KW-1185">Reference proteome</keyword>
<name>A0AAD9S721_PHOAM</name>
<comment type="caution">
    <text evidence="3">The sequence shown here is derived from an EMBL/GenBank/DDBJ whole genome shotgun (WGS) entry which is preliminary data.</text>
</comment>
<dbReference type="Proteomes" id="UP001265746">
    <property type="component" value="Unassembled WGS sequence"/>
</dbReference>
<dbReference type="AlphaFoldDB" id="A0AAD9S721"/>
<feature type="transmembrane region" description="Helical" evidence="2">
    <location>
        <begin position="111"/>
        <end position="133"/>
    </location>
</feature>
<keyword evidence="2" id="KW-0472">Membrane</keyword>
<accession>A0AAD9S721</accession>
<proteinExistence type="predicted"/>
<feature type="region of interest" description="Disordered" evidence="1">
    <location>
        <begin position="70"/>
        <end position="94"/>
    </location>
</feature>